<dbReference type="OrthoDB" id="10440023at2759"/>
<protein>
    <recommendedName>
        <fullName evidence="2">XS domain-containing protein</fullName>
    </recommendedName>
</protein>
<dbReference type="GO" id="GO:0051607">
    <property type="term" value="P:defense response to virus"/>
    <property type="evidence" value="ECO:0007669"/>
    <property type="project" value="InterPro"/>
</dbReference>
<dbReference type="AlphaFoldDB" id="A0A067L0F7"/>
<evidence type="ECO:0000259" key="2">
    <source>
        <dbReference type="Pfam" id="PF03468"/>
    </source>
</evidence>
<dbReference type="Proteomes" id="UP000027138">
    <property type="component" value="Unassembled WGS sequence"/>
</dbReference>
<dbReference type="STRING" id="180498.A0A067L0F7"/>
<proteinExistence type="predicted"/>
<feature type="region of interest" description="Disordered" evidence="1">
    <location>
        <begin position="543"/>
        <end position="583"/>
    </location>
</feature>
<reference evidence="3 4" key="1">
    <citation type="journal article" date="2014" name="PLoS ONE">
        <title>Global Analysis of Gene Expression Profiles in Physic Nut (Jatropha curcas L.) Seedlings Exposed to Salt Stress.</title>
        <authorList>
            <person name="Zhang L."/>
            <person name="Zhang C."/>
            <person name="Wu P."/>
            <person name="Chen Y."/>
            <person name="Li M."/>
            <person name="Jiang H."/>
            <person name="Wu G."/>
        </authorList>
    </citation>
    <scope>NUCLEOTIDE SEQUENCE [LARGE SCALE GENOMIC DNA]</scope>
    <source>
        <strain evidence="4">cv. GZQX0401</strain>
        <tissue evidence="3">Young leaves</tissue>
    </source>
</reference>
<keyword evidence="4" id="KW-1185">Reference proteome</keyword>
<feature type="compositionally biased region" description="Basic and acidic residues" evidence="1">
    <location>
        <begin position="552"/>
        <end position="569"/>
    </location>
</feature>
<dbReference type="PANTHER" id="PTHR46602">
    <property type="entry name" value="PROTEIN SUPPRESSOR OF GENE SILENCING 3"/>
    <property type="match status" value="1"/>
</dbReference>
<dbReference type="Gene3D" id="3.30.70.2890">
    <property type="entry name" value="XS domain"/>
    <property type="match status" value="1"/>
</dbReference>
<accession>A0A067L0F7</accession>
<evidence type="ECO:0000313" key="4">
    <source>
        <dbReference type="Proteomes" id="UP000027138"/>
    </source>
</evidence>
<dbReference type="InterPro" id="IPR005380">
    <property type="entry name" value="XS_domain"/>
</dbReference>
<dbReference type="GO" id="GO:0031047">
    <property type="term" value="P:regulatory ncRNA-mediated gene silencing"/>
    <property type="evidence" value="ECO:0007669"/>
    <property type="project" value="InterPro"/>
</dbReference>
<gene>
    <name evidence="3" type="ORF">JCGZ_26925</name>
</gene>
<evidence type="ECO:0000256" key="1">
    <source>
        <dbReference type="SAM" id="MobiDB-lite"/>
    </source>
</evidence>
<dbReference type="InterPro" id="IPR013083">
    <property type="entry name" value="Znf_RING/FYVE/PHD"/>
</dbReference>
<dbReference type="SUPFAM" id="SSF57850">
    <property type="entry name" value="RING/U-box"/>
    <property type="match status" value="1"/>
</dbReference>
<feature type="compositionally biased region" description="Basic and acidic residues" evidence="1">
    <location>
        <begin position="222"/>
        <end position="234"/>
    </location>
</feature>
<dbReference type="InterPro" id="IPR044287">
    <property type="entry name" value="SGS3"/>
</dbReference>
<organism evidence="3 4">
    <name type="scientific">Jatropha curcas</name>
    <name type="common">Barbados nut</name>
    <dbReference type="NCBI Taxonomy" id="180498"/>
    <lineage>
        <taxon>Eukaryota</taxon>
        <taxon>Viridiplantae</taxon>
        <taxon>Streptophyta</taxon>
        <taxon>Embryophyta</taxon>
        <taxon>Tracheophyta</taxon>
        <taxon>Spermatophyta</taxon>
        <taxon>Magnoliopsida</taxon>
        <taxon>eudicotyledons</taxon>
        <taxon>Gunneridae</taxon>
        <taxon>Pentapetalae</taxon>
        <taxon>rosids</taxon>
        <taxon>fabids</taxon>
        <taxon>Malpighiales</taxon>
        <taxon>Euphorbiaceae</taxon>
        <taxon>Crotonoideae</taxon>
        <taxon>Jatropheae</taxon>
        <taxon>Jatropha</taxon>
    </lineage>
</organism>
<feature type="domain" description="XS" evidence="2">
    <location>
        <begin position="315"/>
        <end position="430"/>
    </location>
</feature>
<sequence length="616" mass="70764">MAIPQTFDLLPANNEAHHPAFFNNNGGDEFRIMLLSDAAMAEELQLQEALQASLFTSELPNPSPYVKNIGESESSLSFCVICTEMIENEKLIKNGECGHCFCSDYCISKYLEAKIKEGFGTVPCPGFDCDFFLNFDDLKHLLPEDVQNLWEKAVSTEVAPNFNSRKDLCARESTEYGSERTFTASTSDNPSQDVRTEQFNHSVTYTDKSAQDDSKCVVSQRNYKDAARTQRDNARSTLSTGRGNGRHKSTYMFSKNMVPRFSDSPFMKPRLNMQTAFASSSLKCSGDERERVAANIPEGEASSSKWESVKDEKNDHEIVWPPMVLIANTRLKKDENNKWIGMKSQELLDLFSSYDAIVKAQNSYNWQGHCGLSILIFESSAKGYLEAERLHKHFAEERKDRYAWTHRPVYFLPSGKRQLYGFMALKEDVDSFKGKRKLKYEMRSYQEMVVNQIRQMSKDNYQLLWLKNRVAEQQRHVEVLEESNTMYKEKLQMVTRDMDILRKQFYEDKIRNLESGNDKDGDFDEIKSGQEQELVNIQDTENETQEVAEIPRLPEREEITKPEIARERASASSEFSGRPGEKPVVSDYRSMFEMSWKDLAIPVLSASIPILLKIIR</sequence>
<dbReference type="EMBL" id="KK914317">
    <property type="protein sequence ID" value="KDP41907.1"/>
    <property type="molecule type" value="Genomic_DNA"/>
</dbReference>
<feature type="region of interest" description="Disordered" evidence="1">
    <location>
        <begin position="222"/>
        <end position="249"/>
    </location>
</feature>
<name>A0A067L0F7_JATCU</name>
<dbReference type="InterPro" id="IPR038588">
    <property type="entry name" value="XS_domain_sf"/>
</dbReference>
<dbReference type="Gene3D" id="3.30.40.10">
    <property type="entry name" value="Zinc/RING finger domain, C3HC4 (zinc finger)"/>
    <property type="match status" value="1"/>
</dbReference>
<dbReference type="PANTHER" id="PTHR46602:SF10">
    <property type="entry name" value="RING-TYPE DOMAIN-CONTAINING PROTEIN"/>
    <property type="match status" value="1"/>
</dbReference>
<dbReference type="Pfam" id="PF03468">
    <property type="entry name" value="XS"/>
    <property type="match status" value="1"/>
</dbReference>
<evidence type="ECO:0000313" key="3">
    <source>
        <dbReference type="EMBL" id="KDP41907.1"/>
    </source>
</evidence>